<dbReference type="InterPro" id="IPR036291">
    <property type="entry name" value="NAD(P)-bd_dom_sf"/>
</dbReference>
<dbReference type="RefSeq" id="WP_160209632.1">
    <property type="nucleotide sequence ID" value="NZ_CASBEY010000060.1"/>
</dbReference>
<keyword evidence="2" id="KW-0560">Oxidoreductase</keyword>
<dbReference type="GO" id="GO:0016491">
    <property type="term" value="F:oxidoreductase activity"/>
    <property type="evidence" value="ECO:0007669"/>
    <property type="project" value="UniProtKB-KW"/>
</dbReference>
<dbReference type="InterPro" id="IPR050259">
    <property type="entry name" value="SDR"/>
</dbReference>
<keyword evidence="3" id="KW-0443">Lipid metabolism</keyword>
<dbReference type="OrthoDB" id="9803333at2"/>
<dbReference type="AlphaFoldDB" id="A0A845RGQ7"/>
<sequence length="243" mass="25745">MSQTVLITGASRGIGRACAKIFARESYSVAACYRQDEVSARSLLDELSAAGCDAALFRADLSDETQAARMTAQVLDRFGHIDVLINNAGIAQQKLFCDITAQDWAHMLGVNITSMFYVCHGLLPQMIRRKYGRIINVSSIWGISGASCEVHYSASKAAVIGFTRALAKEVGPSGITVNCIAPGVIDTDMNAQLGPQALEALRLETPLGTLGTPEDIARLALFLASDSAGFITGQVIAADGGFL</sequence>
<feature type="domain" description="Ketoreductase" evidence="4">
    <location>
        <begin position="3"/>
        <end position="183"/>
    </location>
</feature>
<dbReference type="InterPro" id="IPR020904">
    <property type="entry name" value="Sc_DH/Rdtase_CS"/>
</dbReference>
<dbReference type="NCBIfam" id="NF005559">
    <property type="entry name" value="PRK07231.1"/>
    <property type="match status" value="1"/>
</dbReference>
<dbReference type="PANTHER" id="PTHR42879:SF2">
    <property type="entry name" value="3-OXOACYL-[ACYL-CARRIER-PROTEIN] REDUCTASE FABG"/>
    <property type="match status" value="1"/>
</dbReference>
<dbReference type="SUPFAM" id="SSF51735">
    <property type="entry name" value="NAD(P)-binding Rossmann-fold domains"/>
    <property type="match status" value="1"/>
</dbReference>
<comment type="caution">
    <text evidence="5">The sequence shown here is derived from an EMBL/GenBank/DDBJ whole genome shotgun (WGS) entry which is preliminary data.</text>
</comment>
<dbReference type="PANTHER" id="PTHR42879">
    <property type="entry name" value="3-OXOACYL-(ACYL-CARRIER-PROTEIN) REDUCTASE"/>
    <property type="match status" value="1"/>
</dbReference>
<keyword evidence="3" id="KW-0753">Steroid metabolism</keyword>
<dbReference type="SMART" id="SM00822">
    <property type="entry name" value="PKS_KR"/>
    <property type="match status" value="1"/>
</dbReference>
<dbReference type="GO" id="GO:0008202">
    <property type="term" value="P:steroid metabolic process"/>
    <property type="evidence" value="ECO:0007669"/>
    <property type="project" value="UniProtKB-KW"/>
</dbReference>
<evidence type="ECO:0000313" key="6">
    <source>
        <dbReference type="Proteomes" id="UP000446348"/>
    </source>
</evidence>
<evidence type="ECO:0000259" key="4">
    <source>
        <dbReference type="SMART" id="SM00822"/>
    </source>
</evidence>
<evidence type="ECO:0000256" key="3">
    <source>
        <dbReference type="ARBA" id="ARBA00023221"/>
    </source>
</evidence>
<gene>
    <name evidence="5" type="ORF">D3Z39_07960</name>
</gene>
<dbReference type="PRINTS" id="PR00081">
    <property type="entry name" value="GDHRDH"/>
</dbReference>
<dbReference type="NCBIfam" id="NF009466">
    <property type="entry name" value="PRK12826.1-2"/>
    <property type="match status" value="1"/>
</dbReference>
<dbReference type="InterPro" id="IPR002347">
    <property type="entry name" value="SDR_fam"/>
</dbReference>
<evidence type="ECO:0000256" key="2">
    <source>
        <dbReference type="ARBA" id="ARBA00023002"/>
    </source>
</evidence>
<dbReference type="Gene3D" id="3.40.50.720">
    <property type="entry name" value="NAD(P)-binding Rossmann-like Domain"/>
    <property type="match status" value="1"/>
</dbReference>
<dbReference type="NCBIfam" id="NF047420">
    <property type="entry name" value="EF_P_mod_YmfI"/>
    <property type="match status" value="1"/>
</dbReference>
<name>A0A845RGQ7_9FIRM</name>
<proteinExistence type="inferred from homology"/>
<dbReference type="InterPro" id="IPR057326">
    <property type="entry name" value="KR_dom"/>
</dbReference>
<dbReference type="FunFam" id="3.40.50.720:FF:000173">
    <property type="entry name" value="3-oxoacyl-[acyl-carrier protein] reductase"/>
    <property type="match status" value="1"/>
</dbReference>
<evidence type="ECO:0000313" key="5">
    <source>
        <dbReference type="EMBL" id="NBI78803.1"/>
    </source>
</evidence>
<dbReference type="PRINTS" id="PR00080">
    <property type="entry name" value="SDRFAMILY"/>
</dbReference>
<evidence type="ECO:0000256" key="1">
    <source>
        <dbReference type="ARBA" id="ARBA00006484"/>
    </source>
</evidence>
<comment type="similarity">
    <text evidence="1">Belongs to the short-chain dehydrogenases/reductases (SDR) family.</text>
</comment>
<dbReference type="GO" id="GO:0032787">
    <property type="term" value="P:monocarboxylic acid metabolic process"/>
    <property type="evidence" value="ECO:0007669"/>
    <property type="project" value="UniProtKB-ARBA"/>
</dbReference>
<reference evidence="5 6" key="1">
    <citation type="submission" date="2018-08" db="EMBL/GenBank/DDBJ databases">
        <title>Murine metabolic-syndrome-specific gut microbial biobank.</title>
        <authorList>
            <person name="Liu C."/>
        </authorList>
    </citation>
    <scope>NUCLEOTIDE SEQUENCE [LARGE SCALE GENOMIC DNA]</scope>
    <source>
        <strain evidence="5 6">X69</strain>
    </source>
</reference>
<dbReference type="EMBL" id="QXWZ01000012">
    <property type="protein sequence ID" value="NBI78803.1"/>
    <property type="molecule type" value="Genomic_DNA"/>
</dbReference>
<dbReference type="Pfam" id="PF13561">
    <property type="entry name" value="adh_short_C2"/>
    <property type="match status" value="1"/>
</dbReference>
<accession>A0A845RGQ7</accession>
<protein>
    <submittedName>
        <fullName evidence="5">SDR family oxidoreductase</fullName>
    </submittedName>
</protein>
<dbReference type="Proteomes" id="UP000446348">
    <property type="component" value="Unassembled WGS sequence"/>
</dbReference>
<organism evidence="5 6">
    <name type="scientific">Anaerotruncus colihominis</name>
    <dbReference type="NCBI Taxonomy" id="169435"/>
    <lineage>
        <taxon>Bacteria</taxon>
        <taxon>Bacillati</taxon>
        <taxon>Bacillota</taxon>
        <taxon>Clostridia</taxon>
        <taxon>Eubacteriales</taxon>
        <taxon>Oscillospiraceae</taxon>
        <taxon>Anaerotruncus</taxon>
    </lineage>
</organism>
<dbReference type="PROSITE" id="PS00061">
    <property type="entry name" value="ADH_SHORT"/>
    <property type="match status" value="1"/>
</dbReference>